<accession>A0A9Q3IB07</accession>
<comment type="caution">
    <text evidence="2">The sequence shown here is derived from an EMBL/GenBank/DDBJ whole genome shotgun (WGS) entry which is preliminary data.</text>
</comment>
<organism evidence="2 3">
    <name type="scientific">Austropuccinia psidii MF-1</name>
    <dbReference type="NCBI Taxonomy" id="1389203"/>
    <lineage>
        <taxon>Eukaryota</taxon>
        <taxon>Fungi</taxon>
        <taxon>Dikarya</taxon>
        <taxon>Basidiomycota</taxon>
        <taxon>Pucciniomycotina</taxon>
        <taxon>Pucciniomycetes</taxon>
        <taxon>Pucciniales</taxon>
        <taxon>Sphaerophragmiaceae</taxon>
        <taxon>Austropuccinia</taxon>
    </lineage>
</organism>
<keyword evidence="3" id="KW-1185">Reference proteome</keyword>
<proteinExistence type="predicted"/>
<dbReference type="InterPro" id="IPR013103">
    <property type="entry name" value="RVT_2"/>
</dbReference>
<dbReference type="EMBL" id="AVOT02041303">
    <property type="protein sequence ID" value="MBW0536591.1"/>
    <property type="molecule type" value="Genomic_DNA"/>
</dbReference>
<feature type="domain" description="Reverse transcriptase Ty1/copia-type" evidence="1">
    <location>
        <begin position="5"/>
        <end position="201"/>
    </location>
</feature>
<evidence type="ECO:0000259" key="1">
    <source>
        <dbReference type="Pfam" id="PF07727"/>
    </source>
</evidence>
<dbReference type="AlphaFoldDB" id="A0A9Q3IB07"/>
<dbReference type="OrthoDB" id="2506833at2759"/>
<reference evidence="2" key="1">
    <citation type="submission" date="2021-03" db="EMBL/GenBank/DDBJ databases">
        <title>Draft genome sequence of rust myrtle Austropuccinia psidii MF-1, a brazilian biotype.</title>
        <authorList>
            <person name="Quecine M.C."/>
            <person name="Pachon D.M.R."/>
            <person name="Bonatelli M.L."/>
            <person name="Correr F.H."/>
            <person name="Franceschini L.M."/>
            <person name="Leite T.F."/>
            <person name="Margarido G.R.A."/>
            <person name="Almeida C.A."/>
            <person name="Ferrarezi J.A."/>
            <person name="Labate C.A."/>
        </authorList>
    </citation>
    <scope>NUCLEOTIDE SEQUENCE</scope>
    <source>
        <strain evidence="2">MF-1</strain>
    </source>
</reference>
<dbReference type="Proteomes" id="UP000765509">
    <property type="component" value="Unassembled WGS sequence"/>
</dbReference>
<gene>
    <name evidence="2" type="ORF">O181_076306</name>
</gene>
<evidence type="ECO:0000313" key="2">
    <source>
        <dbReference type="EMBL" id="MBW0536591.1"/>
    </source>
</evidence>
<name>A0A9Q3IB07_9BASI</name>
<sequence length="209" mass="24598">MSHDTGTLVPYPRNGEMVIGGMWCLTRKKNEFGKVYRYKARWVVFRNHREHLLHYFDTWAPVGRNETFKVMLLLVINLNLCAYQFDVETGFLHGSMDAVIYVKQVIGYEKSGKEDWVWRLNKSLYETKQAPRMWKENLTDVLNTLGFQSSNSDESLFTTKEAQLMLHIHVDEGFLIGNSEAEILLFLNKLNTKFKIKYKKTLHNIWDII</sequence>
<dbReference type="Pfam" id="PF07727">
    <property type="entry name" value="RVT_2"/>
    <property type="match status" value="1"/>
</dbReference>
<protein>
    <recommendedName>
        <fullName evidence="1">Reverse transcriptase Ty1/copia-type domain-containing protein</fullName>
    </recommendedName>
</protein>
<evidence type="ECO:0000313" key="3">
    <source>
        <dbReference type="Proteomes" id="UP000765509"/>
    </source>
</evidence>